<evidence type="ECO:0000256" key="7">
    <source>
        <dbReference type="ARBA" id="ARBA00023033"/>
    </source>
</evidence>
<evidence type="ECO:0000256" key="6">
    <source>
        <dbReference type="ARBA" id="ARBA00023002"/>
    </source>
</evidence>
<evidence type="ECO:0008006" key="10">
    <source>
        <dbReference type="Google" id="ProtNLM"/>
    </source>
</evidence>
<proteinExistence type="inferred from homology"/>
<evidence type="ECO:0000256" key="2">
    <source>
        <dbReference type="ARBA" id="ARBA00010139"/>
    </source>
</evidence>
<evidence type="ECO:0000256" key="4">
    <source>
        <dbReference type="ARBA" id="ARBA00022827"/>
    </source>
</evidence>
<comment type="similarity">
    <text evidence="2">Belongs to the FAD-binding monooxygenase family.</text>
</comment>
<protein>
    <recommendedName>
        <fullName evidence="10">NAD(P)/FAD-dependent oxidoreductase</fullName>
    </recommendedName>
</protein>
<evidence type="ECO:0000256" key="1">
    <source>
        <dbReference type="ARBA" id="ARBA00001974"/>
    </source>
</evidence>
<gene>
    <name evidence="8" type="ORF">OM076_43265</name>
</gene>
<evidence type="ECO:0000313" key="8">
    <source>
        <dbReference type="EMBL" id="MDA0167159.1"/>
    </source>
</evidence>
<dbReference type="InterPro" id="IPR050775">
    <property type="entry name" value="FAD-binding_Monooxygenases"/>
</dbReference>
<keyword evidence="7" id="KW-0503">Monooxygenase</keyword>
<accession>A0A9X3S5V2</accession>
<keyword evidence="9" id="KW-1185">Reference proteome</keyword>
<dbReference type="AlphaFoldDB" id="A0A9X3S5V2"/>
<evidence type="ECO:0000256" key="5">
    <source>
        <dbReference type="ARBA" id="ARBA00022857"/>
    </source>
</evidence>
<evidence type="ECO:0000256" key="3">
    <source>
        <dbReference type="ARBA" id="ARBA00022630"/>
    </source>
</evidence>
<dbReference type="RefSeq" id="WP_270046409.1">
    <property type="nucleotide sequence ID" value="NZ_JAPDOD010000090.1"/>
</dbReference>
<keyword evidence="3" id="KW-0285">Flavoprotein</keyword>
<comment type="caution">
    <text evidence="8">The sequence shown here is derived from an EMBL/GenBank/DDBJ whole genome shotgun (WGS) entry which is preliminary data.</text>
</comment>
<dbReference type="PANTHER" id="PTHR43098:SF3">
    <property type="entry name" value="L-ORNITHINE N(5)-MONOOXYGENASE-RELATED"/>
    <property type="match status" value="1"/>
</dbReference>
<dbReference type="SUPFAM" id="SSF51905">
    <property type="entry name" value="FAD/NAD(P)-binding domain"/>
    <property type="match status" value="1"/>
</dbReference>
<comment type="cofactor">
    <cofactor evidence="1">
        <name>FAD</name>
        <dbReference type="ChEBI" id="CHEBI:57692"/>
    </cofactor>
</comment>
<sequence>MSERRAAVTEKRAVPHVRAAVIGAGLTGVSAGVALKSQGIDEFVILEPARDLGSAYPIAAENGLNDRLRVGQELRGATWDEAHQRWSVSTTELTLTADILIDAAGPLTESQLPPFPGFAGFPGLIFHAGRWDYDHALDGERVAVIGTDVSAVQRVPEIQPRVGRLIVVQRTPGFEVACKRAPIADDWYRALARPNVDVVAGGVRSTRGRTLIAQDGSKHDVDTIILGTGFAVLPPPLSGRIRGRGDRVLADVWHDTRQHYRAVEIAGFPNYFRLSRFMIGPQTAYLRDVLRAMDQLGLASVEVSERAQDDYMASECRETARTAGALDGWYRRLMRRFAPSDHRLVAARVHA</sequence>
<reference evidence="8" key="1">
    <citation type="submission" date="2022-10" db="EMBL/GenBank/DDBJ databases">
        <title>The WGS of Solirubrobacter ginsenosidimutans DSM 21036.</title>
        <authorList>
            <person name="Jiang Z."/>
        </authorList>
    </citation>
    <scope>NUCLEOTIDE SEQUENCE</scope>
    <source>
        <strain evidence="8">DSM 21036</strain>
    </source>
</reference>
<keyword evidence="6" id="KW-0560">Oxidoreductase</keyword>
<dbReference type="EMBL" id="JAPDOD010000090">
    <property type="protein sequence ID" value="MDA0167159.1"/>
    <property type="molecule type" value="Genomic_DNA"/>
</dbReference>
<keyword evidence="5" id="KW-0521">NADP</keyword>
<dbReference type="PANTHER" id="PTHR43098">
    <property type="entry name" value="L-ORNITHINE N(5)-MONOOXYGENASE-RELATED"/>
    <property type="match status" value="1"/>
</dbReference>
<organism evidence="8 9">
    <name type="scientific">Solirubrobacter ginsenosidimutans</name>
    <dbReference type="NCBI Taxonomy" id="490573"/>
    <lineage>
        <taxon>Bacteria</taxon>
        <taxon>Bacillati</taxon>
        <taxon>Actinomycetota</taxon>
        <taxon>Thermoleophilia</taxon>
        <taxon>Solirubrobacterales</taxon>
        <taxon>Solirubrobacteraceae</taxon>
        <taxon>Solirubrobacter</taxon>
    </lineage>
</organism>
<dbReference type="GO" id="GO:0016709">
    <property type="term" value="F:oxidoreductase activity, acting on paired donors, with incorporation or reduction of molecular oxygen, NAD(P)H as one donor, and incorporation of one atom of oxygen"/>
    <property type="evidence" value="ECO:0007669"/>
    <property type="project" value="UniProtKB-ARBA"/>
</dbReference>
<dbReference type="Proteomes" id="UP001149140">
    <property type="component" value="Unassembled WGS sequence"/>
</dbReference>
<dbReference type="Gene3D" id="3.50.50.60">
    <property type="entry name" value="FAD/NAD(P)-binding domain"/>
    <property type="match status" value="2"/>
</dbReference>
<name>A0A9X3S5V2_9ACTN</name>
<keyword evidence="4" id="KW-0274">FAD</keyword>
<dbReference type="InterPro" id="IPR036188">
    <property type="entry name" value="FAD/NAD-bd_sf"/>
</dbReference>
<evidence type="ECO:0000313" key="9">
    <source>
        <dbReference type="Proteomes" id="UP001149140"/>
    </source>
</evidence>